<organism evidence="3 4">
    <name type="scientific">Mucilaginibacter gracilis</name>
    <dbReference type="NCBI Taxonomy" id="423350"/>
    <lineage>
        <taxon>Bacteria</taxon>
        <taxon>Pseudomonadati</taxon>
        <taxon>Bacteroidota</taxon>
        <taxon>Sphingobacteriia</taxon>
        <taxon>Sphingobacteriales</taxon>
        <taxon>Sphingobacteriaceae</taxon>
        <taxon>Mucilaginibacter</taxon>
    </lineage>
</organism>
<dbReference type="AlphaFoldDB" id="A0A495ITP9"/>
<dbReference type="Proteomes" id="UP000268007">
    <property type="component" value="Unassembled WGS sequence"/>
</dbReference>
<feature type="domain" description="Protein FecR C-terminal" evidence="2">
    <location>
        <begin position="268"/>
        <end position="335"/>
    </location>
</feature>
<proteinExistence type="predicted"/>
<keyword evidence="4" id="KW-1185">Reference proteome</keyword>
<dbReference type="Pfam" id="PF16344">
    <property type="entry name" value="FecR_C"/>
    <property type="match status" value="1"/>
</dbReference>
<name>A0A495ITP9_9SPHI</name>
<sequence length="347" mass="38404">MDKTQLAELLDRYAKGACTPEETDAIDTWYQKHQAADDFSKTLTGAERQLLENKILRGIHSQMEGNPSQAGGPLTRRKTIIHKLWRPVTAAAAALALIGLFLPDRPFAPTHPAIELAEEIQLTNTTKHLLKRLLPDGSVVWLNPNSSISYSSKFRNKTRDVSMKGICFFEVSKDAAHPFIINSTHLVTKVWGTSFRVSDIDNTHAASVTVVSGKVSVSTKTSTGTAGKMKEVMLYPRQQAVCQATGNVLYHGPTTDTASLYLWRHVSLSFENARLSQIVSVLNGQFGAHIKVDNSELNNAVLDADMSDLNLPDILDVLKAALRLNYEISGKEIILQKNTRMKPIHYK</sequence>
<dbReference type="OrthoDB" id="645173at2"/>
<protein>
    <submittedName>
        <fullName evidence="3">FecR family protein</fullName>
    </submittedName>
</protein>
<gene>
    <name evidence="3" type="ORF">BDD43_0038</name>
</gene>
<dbReference type="InterPro" id="IPR006860">
    <property type="entry name" value="FecR"/>
</dbReference>
<evidence type="ECO:0000313" key="4">
    <source>
        <dbReference type="Proteomes" id="UP000268007"/>
    </source>
</evidence>
<accession>A0A495ITP9</accession>
<dbReference type="PIRSF" id="PIRSF018266">
    <property type="entry name" value="FecR"/>
    <property type="match status" value="1"/>
</dbReference>
<dbReference type="EMBL" id="RBKU01000001">
    <property type="protein sequence ID" value="RKR79952.1"/>
    <property type="molecule type" value="Genomic_DNA"/>
</dbReference>
<feature type="domain" description="FecR protein" evidence="1">
    <location>
        <begin position="131"/>
        <end position="215"/>
    </location>
</feature>
<dbReference type="RefSeq" id="WP_121195556.1">
    <property type="nucleotide sequence ID" value="NZ_RBKU01000001.1"/>
</dbReference>
<reference evidence="3 4" key="1">
    <citation type="submission" date="2018-10" db="EMBL/GenBank/DDBJ databases">
        <title>Genomic Encyclopedia of Archaeal and Bacterial Type Strains, Phase II (KMG-II): from individual species to whole genera.</title>
        <authorList>
            <person name="Goeker M."/>
        </authorList>
    </citation>
    <scope>NUCLEOTIDE SEQUENCE [LARGE SCALE GENOMIC DNA]</scope>
    <source>
        <strain evidence="3 4">DSM 18602</strain>
    </source>
</reference>
<evidence type="ECO:0000259" key="1">
    <source>
        <dbReference type="Pfam" id="PF04773"/>
    </source>
</evidence>
<dbReference type="GO" id="GO:0016989">
    <property type="term" value="F:sigma factor antagonist activity"/>
    <property type="evidence" value="ECO:0007669"/>
    <property type="project" value="TreeGrafter"/>
</dbReference>
<evidence type="ECO:0000259" key="2">
    <source>
        <dbReference type="Pfam" id="PF16344"/>
    </source>
</evidence>
<dbReference type="InterPro" id="IPR032508">
    <property type="entry name" value="FecR_C"/>
</dbReference>
<comment type="caution">
    <text evidence="3">The sequence shown here is derived from an EMBL/GenBank/DDBJ whole genome shotgun (WGS) entry which is preliminary data.</text>
</comment>
<dbReference type="PANTHER" id="PTHR30273">
    <property type="entry name" value="PERIPLASMIC SIGNAL SENSOR AND SIGMA FACTOR ACTIVATOR FECR-RELATED"/>
    <property type="match status" value="1"/>
</dbReference>
<dbReference type="Gene3D" id="3.55.50.30">
    <property type="match status" value="1"/>
</dbReference>
<dbReference type="InterPro" id="IPR012373">
    <property type="entry name" value="Ferrdict_sens_TM"/>
</dbReference>
<dbReference type="Pfam" id="PF04773">
    <property type="entry name" value="FecR"/>
    <property type="match status" value="1"/>
</dbReference>
<evidence type="ECO:0000313" key="3">
    <source>
        <dbReference type="EMBL" id="RKR79952.1"/>
    </source>
</evidence>
<dbReference type="Gene3D" id="2.60.120.1440">
    <property type="match status" value="1"/>
</dbReference>
<dbReference type="PANTHER" id="PTHR30273:SF2">
    <property type="entry name" value="PROTEIN FECR"/>
    <property type="match status" value="1"/>
</dbReference>